<protein>
    <submittedName>
        <fullName evidence="1">Abi family protein</fullName>
    </submittedName>
</protein>
<name>A0A7X9T9V9_9ACTN</name>
<organism evidence="1 2">
    <name type="scientific">Parafannyhessea umbonata</name>
    <dbReference type="NCBI Taxonomy" id="604330"/>
    <lineage>
        <taxon>Bacteria</taxon>
        <taxon>Bacillati</taxon>
        <taxon>Actinomycetota</taxon>
        <taxon>Coriobacteriia</taxon>
        <taxon>Coriobacteriales</taxon>
        <taxon>Atopobiaceae</taxon>
        <taxon>Parafannyhessea</taxon>
    </lineage>
</organism>
<dbReference type="EMBL" id="JABAGR010000002">
    <property type="protein sequence ID" value="NMF25535.1"/>
    <property type="molecule type" value="Genomic_DNA"/>
</dbReference>
<comment type="caution">
    <text evidence="1">The sequence shown here is derived from an EMBL/GenBank/DDBJ whole genome shotgun (WGS) entry which is preliminary data.</text>
</comment>
<gene>
    <name evidence="1" type="ORF">HF885_03630</name>
</gene>
<evidence type="ECO:0000313" key="2">
    <source>
        <dbReference type="Proteomes" id="UP000565613"/>
    </source>
</evidence>
<accession>A0A7X9T9V9</accession>
<proteinExistence type="predicted"/>
<dbReference type="Pfam" id="PF07751">
    <property type="entry name" value="Abi_2"/>
    <property type="match status" value="1"/>
</dbReference>
<evidence type="ECO:0000313" key="1">
    <source>
        <dbReference type="EMBL" id="NMF25535.1"/>
    </source>
</evidence>
<reference evidence="1 2" key="1">
    <citation type="submission" date="2020-04" db="EMBL/GenBank/DDBJ databases">
        <authorList>
            <person name="Hitch T.C.A."/>
            <person name="Wylensek D."/>
            <person name="Clavel T."/>
        </authorList>
    </citation>
    <scope>NUCLEOTIDE SEQUENCE [LARGE SCALE GENOMIC DNA]</scope>
    <source>
        <strain evidence="1 2">105184</strain>
    </source>
</reference>
<dbReference type="Proteomes" id="UP000565613">
    <property type="component" value="Unassembled WGS sequence"/>
</dbReference>
<sequence length="331" mass="38153">MSCGQESRQVAHMQLGGLSVYVGDASEMKNPKPFKTVEEQIAILESRGIHFSNKKDAARFLLKENYYAVVNGYKDAFLDKQKTNLDKEDRYIDGTNFESFKRVYIFDKALRNETMNVLLEAENAMKTATIYAFCEVHGNVDEYLDPACYCRKSEYKYEDYYTKGLIKLLSVLQGIRENKPHKQYIKHYVNEHHCLPLWVASKCLTFGNMSAFFDYQQQRVKTKTCVALARSLNKQVVKQKQLTFAFHVLPAFRNICAHDERLYCARVGRLGDMGFDQLLRALATVTTKERLSQFSKSVLVLLDEVARGDPSLESVILRGMRISRKDLEELI</sequence>
<dbReference type="InterPro" id="IPR011664">
    <property type="entry name" value="Abi_system_AbiD/AbiF-like"/>
</dbReference>
<dbReference type="AlphaFoldDB" id="A0A7X9T9V9"/>